<comment type="function">
    <text evidence="7">Catalyzes the NADPH-dependent reduction of L-glutamate 5-phosphate into L-glutamate 5-semialdehyde and phosphate. The product spontaneously undergoes cyclization to form 1-pyrroline-5-carboxylate.</text>
</comment>
<dbReference type="AlphaFoldDB" id="I0IKV8"/>
<dbReference type="GO" id="GO:0050661">
    <property type="term" value="F:NADP binding"/>
    <property type="evidence" value="ECO:0007669"/>
    <property type="project" value="InterPro"/>
</dbReference>
<keyword evidence="2 7" id="KW-0028">Amino-acid biosynthesis</keyword>
<dbReference type="SUPFAM" id="SSF53720">
    <property type="entry name" value="ALDH-like"/>
    <property type="match status" value="1"/>
</dbReference>
<dbReference type="Gene3D" id="3.40.309.10">
    <property type="entry name" value="Aldehyde Dehydrogenase, Chain A, domain 2"/>
    <property type="match status" value="1"/>
</dbReference>
<dbReference type="InterPro" id="IPR016162">
    <property type="entry name" value="Ald_DH_N"/>
</dbReference>
<dbReference type="NCBIfam" id="NF001221">
    <property type="entry name" value="PRK00197.1"/>
    <property type="match status" value="1"/>
</dbReference>
<feature type="domain" description="Aldehyde dehydrogenase" evidence="8">
    <location>
        <begin position="10"/>
        <end position="274"/>
    </location>
</feature>
<comment type="subcellular location">
    <subcellularLocation>
        <location evidence="7">Cytoplasm</location>
    </subcellularLocation>
</comment>
<dbReference type="Proteomes" id="UP000007382">
    <property type="component" value="Chromosome"/>
</dbReference>
<reference evidence="9 10" key="1">
    <citation type="journal article" date="2012" name="J. Bacteriol.">
        <title>Complete Genome Sequence of Leptospirillum ferrooxidans Strain C2-3, Isolated from a Fresh Volcanic Ash Deposit on the Island of Miyake, Japan.</title>
        <authorList>
            <person name="Fujimura R."/>
            <person name="Sato Y."/>
            <person name="Nishizawa T."/>
            <person name="Oshima K."/>
            <person name="Kim S.-W."/>
            <person name="Hattori M."/>
            <person name="Kamijo T."/>
            <person name="Ohta H."/>
        </authorList>
    </citation>
    <scope>NUCLEOTIDE SEQUENCE [LARGE SCALE GENOMIC DNA]</scope>
    <source>
        <strain evidence="9 10">C2-3</strain>
    </source>
</reference>
<gene>
    <name evidence="7" type="primary">proA</name>
    <name evidence="9" type="ordered locus">LFE_0180</name>
</gene>
<comment type="pathway">
    <text evidence="1 7">Amino-acid biosynthesis; L-proline biosynthesis; L-glutamate 5-semialdehyde from L-glutamate: step 2/2.</text>
</comment>
<dbReference type="HAMAP" id="MF_00412">
    <property type="entry name" value="ProA"/>
    <property type="match status" value="1"/>
</dbReference>
<dbReference type="InterPro" id="IPR012134">
    <property type="entry name" value="Glu-5-SA_DH"/>
</dbReference>
<dbReference type="NCBIfam" id="TIGR00407">
    <property type="entry name" value="proA"/>
    <property type="match status" value="1"/>
</dbReference>
<keyword evidence="7" id="KW-0963">Cytoplasm</keyword>
<sequence length="423" mass="46095">MLEKTDLYAPEALNAGISRARKALGDFSILSSRKKNEILILLSEELSREKSDIMAVNQTDYSKAVSSGIDPAMCDRLLLTDSRYDQMIKGLKEVAALPDPVGTGVSSWENADGLKIEKVRVPLGVVGVIYEARPNVTIEVFSLCLKAGCPIVLKGGSEAFKTNMRLVSVVKRVLESSGVNTDGVFFLPWTDRNVVVDLVGNTGLDVIIPRGGAGLMDIVTRHSRVPVLRHDRGLCHIYVAASADEDMALSVVMNAKTSRPSTCNSMETLLVDSGKEGFLRHFLSVCHERGIRVKGCAVTRGLDPTVDEATNETYDTEFLDLTLNCRVVDGLDHALEHIRRYGSGHTEAIITSDIGEADRFWREVDASCVMVNASTRLHDGFAFGLGAEVGISTTRIHARGTMGLAELTTTKYQVWGNGHLRQS</sequence>
<evidence type="ECO:0000256" key="6">
    <source>
        <dbReference type="ARBA" id="ARBA00049024"/>
    </source>
</evidence>
<dbReference type="GO" id="GO:0005737">
    <property type="term" value="C:cytoplasm"/>
    <property type="evidence" value="ECO:0007669"/>
    <property type="project" value="UniProtKB-SubCell"/>
</dbReference>
<protein>
    <recommendedName>
        <fullName evidence="7">Gamma-glutamyl phosphate reductase</fullName>
        <shortName evidence="7">GPR</shortName>
        <ecNumber evidence="7">1.2.1.41</ecNumber>
    </recommendedName>
    <alternativeName>
        <fullName evidence="7">Glutamate-5-semialdehyde dehydrogenase</fullName>
    </alternativeName>
    <alternativeName>
        <fullName evidence="7">Glutamyl-gamma-semialdehyde dehydrogenase</fullName>
        <shortName evidence="7">GSA dehydrogenase</shortName>
    </alternativeName>
</protein>
<dbReference type="KEGG" id="lfc:LFE_0180"/>
<name>I0IKV8_LEPFC</name>
<comment type="similarity">
    <text evidence="7">Belongs to the gamma-glutamyl phosphate reductase family.</text>
</comment>
<dbReference type="Pfam" id="PF00171">
    <property type="entry name" value="Aldedh"/>
    <property type="match status" value="1"/>
</dbReference>
<dbReference type="OrthoDB" id="9809970at2"/>
<dbReference type="GO" id="GO:0004350">
    <property type="term" value="F:glutamate-5-semialdehyde dehydrogenase activity"/>
    <property type="evidence" value="ECO:0007669"/>
    <property type="project" value="UniProtKB-UniRule"/>
</dbReference>
<comment type="catalytic activity">
    <reaction evidence="6 7">
        <text>L-glutamate 5-semialdehyde + phosphate + NADP(+) = L-glutamyl 5-phosphate + NADPH + H(+)</text>
        <dbReference type="Rhea" id="RHEA:19541"/>
        <dbReference type="ChEBI" id="CHEBI:15378"/>
        <dbReference type="ChEBI" id="CHEBI:43474"/>
        <dbReference type="ChEBI" id="CHEBI:57783"/>
        <dbReference type="ChEBI" id="CHEBI:58066"/>
        <dbReference type="ChEBI" id="CHEBI:58274"/>
        <dbReference type="ChEBI" id="CHEBI:58349"/>
        <dbReference type="EC" id="1.2.1.41"/>
    </reaction>
</comment>
<evidence type="ECO:0000256" key="5">
    <source>
        <dbReference type="ARBA" id="ARBA00023002"/>
    </source>
</evidence>
<dbReference type="EC" id="1.2.1.41" evidence="7"/>
<dbReference type="PANTHER" id="PTHR11063">
    <property type="entry name" value="GLUTAMATE SEMIALDEHYDE DEHYDROGENASE"/>
    <property type="match status" value="1"/>
</dbReference>
<dbReference type="InterPro" id="IPR020593">
    <property type="entry name" value="G-glutamylP_reductase_CS"/>
</dbReference>
<dbReference type="CDD" id="cd07079">
    <property type="entry name" value="ALDH_F18-19_ProA-GPR"/>
    <property type="match status" value="1"/>
</dbReference>
<evidence type="ECO:0000313" key="10">
    <source>
        <dbReference type="Proteomes" id="UP000007382"/>
    </source>
</evidence>
<dbReference type="InterPro" id="IPR016161">
    <property type="entry name" value="Ald_DH/histidinol_DH"/>
</dbReference>
<dbReference type="HOGENOM" id="CLU_030231_0_0_0"/>
<evidence type="ECO:0000256" key="4">
    <source>
        <dbReference type="ARBA" id="ARBA00022857"/>
    </source>
</evidence>
<dbReference type="PIRSF" id="PIRSF000151">
    <property type="entry name" value="GPR"/>
    <property type="match status" value="1"/>
</dbReference>
<dbReference type="FunFam" id="3.40.309.10:FF:000006">
    <property type="entry name" value="Gamma-glutamyl phosphate reductase"/>
    <property type="match status" value="1"/>
</dbReference>
<reference evidence="10" key="2">
    <citation type="submission" date="2012-03" db="EMBL/GenBank/DDBJ databases">
        <title>The complete genome sequence of the pioneer microbe on fresh volcanic deposit, Leptospirillum ferrooxidans strain C2-3.</title>
        <authorList>
            <person name="Fujimura R."/>
            <person name="Sato Y."/>
            <person name="Nishizawa T."/>
            <person name="Nanba K."/>
            <person name="Oshima K."/>
            <person name="Hattori M."/>
            <person name="Kamijo T."/>
            <person name="Ohta H."/>
        </authorList>
    </citation>
    <scope>NUCLEOTIDE SEQUENCE [LARGE SCALE GENOMIC DNA]</scope>
    <source>
        <strain evidence="10">C2-3</strain>
    </source>
</reference>
<organism evidence="9 10">
    <name type="scientific">Leptospirillum ferrooxidans (strain C2-3)</name>
    <dbReference type="NCBI Taxonomy" id="1162668"/>
    <lineage>
        <taxon>Bacteria</taxon>
        <taxon>Pseudomonadati</taxon>
        <taxon>Nitrospirota</taxon>
        <taxon>Nitrospiria</taxon>
        <taxon>Nitrospirales</taxon>
        <taxon>Nitrospiraceae</taxon>
        <taxon>Leptospirillum</taxon>
    </lineage>
</organism>
<keyword evidence="3 7" id="KW-0641">Proline biosynthesis</keyword>
<accession>I0IKV8</accession>
<keyword evidence="5 7" id="KW-0560">Oxidoreductase</keyword>
<dbReference type="eggNOG" id="COG0014">
    <property type="taxonomic scope" value="Bacteria"/>
</dbReference>
<keyword evidence="10" id="KW-1185">Reference proteome</keyword>
<dbReference type="PROSITE" id="PS01223">
    <property type="entry name" value="PROA"/>
    <property type="match status" value="1"/>
</dbReference>
<evidence type="ECO:0000256" key="2">
    <source>
        <dbReference type="ARBA" id="ARBA00022605"/>
    </source>
</evidence>
<keyword evidence="4 7" id="KW-0521">NADP</keyword>
<dbReference type="STRING" id="1162668.LFE_0180"/>
<dbReference type="Gene3D" id="3.40.605.10">
    <property type="entry name" value="Aldehyde Dehydrogenase, Chain A, domain 1"/>
    <property type="match status" value="1"/>
</dbReference>
<proteinExistence type="inferred from homology"/>
<evidence type="ECO:0000259" key="8">
    <source>
        <dbReference type="Pfam" id="PF00171"/>
    </source>
</evidence>
<dbReference type="PATRIC" id="fig|1162668.3.peg.212"/>
<evidence type="ECO:0000313" key="9">
    <source>
        <dbReference type="EMBL" id="BAM05907.1"/>
    </source>
</evidence>
<dbReference type="UniPathway" id="UPA00098">
    <property type="reaction ID" value="UER00360"/>
</dbReference>
<dbReference type="InterPro" id="IPR015590">
    <property type="entry name" value="Aldehyde_DH_dom"/>
</dbReference>
<dbReference type="PANTHER" id="PTHR11063:SF8">
    <property type="entry name" value="DELTA-1-PYRROLINE-5-CARBOXYLATE SYNTHASE"/>
    <property type="match status" value="1"/>
</dbReference>
<dbReference type="GO" id="GO:0055129">
    <property type="term" value="P:L-proline biosynthetic process"/>
    <property type="evidence" value="ECO:0007669"/>
    <property type="project" value="UniProtKB-UniRule"/>
</dbReference>
<dbReference type="InterPro" id="IPR000965">
    <property type="entry name" value="GPR_dom"/>
</dbReference>
<evidence type="ECO:0000256" key="3">
    <source>
        <dbReference type="ARBA" id="ARBA00022650"/>
    </source>
</evidence>
<dbReference type="InterPro" id="IPR016163">
    <property type="entry name" value="Ald_DH_C"/>
</dbReference>
<dbReference type="EMBL" id="AP012342">
    <property type="protein sequence ID" value="BAM05907.1"/>
    <property type="molecule type" value="Genomic_DNA"/>
</dbReference>
<evidence type="ECO:0000256" key="1">
    <source>
        <dbReference type="ARBA" id="ARBA00004985"/>
    </source>
</evidence>
<evidence type="ECO:0000256" key="7">
    <source>
        <dbReference type="HAMAP-Rule" id="MF_00412"/>
    </source>
</evidence>
<dbReference type="RefSeq" id="WP_014448401.1">
    <property type="nucleotide sequence ID" value="NC_017094.1"/>
</dbReference>